<dbReference type="EMBL" id="CVMT01000003">
    <property type="protein sequence ID" value="CRG87327.1"/>
    <property type="molecule type" value="Genomic_DNA"/>
</dbReference>
<dbReference type="GO" id="GO:0000976">
    <property type="term" value="F:transcription cis-regulatory region binding"/>
    <property type="evidence" value="ECO:0007669"/>
    <property type="project" value="TreeGrafter"/>
</dbReference>
<dbReference type="OrthoDB" id="2595934at2759"/>
<keyword evidence="5" id="KW-0238">DNA-binding</keyword>
<dbReference type="CDD" id="cd12148">
    <property type="entry name" value="fungal_TF_MHR"/>
    <property type="match status" value="1"/>
</dbReference>
<evidence type="ECO:0000256" key="4">
    <source>
        <dbReference type="ARBA" id="ARBA00023015"/>
    </source>
</evidence>
<evidence type="ECO:0000313" key="10">
    <source>
        <dbReference type="Proteomes" id="UP000054383"/>
    </source>
</evidence>
<keyword evidence="10" id="KW-1185">Reference proteome</keyword>
<dbReference type="GO" id="GO:0005634">
    <property type="term" value="C:nucleus"/>
    <property type="evidence" value="ECO:0007669"/>
    <property type="project" value="UniProtKB-SubCell"/>
</dbReference>
<keyword evidence="3" id="KW-0862">Zinc</keyword>
<dbReference type="GO" id="GO:0000981">
    <property type="term" value="F:DNA-binding transcription factor activity, RNA polymerase II-specific"/>
    <property type="evidence" value="ECO:0007669"/>
    <property type="project" value="TreeGrafter"/>
</dbReference>
<accession>A0A0U1LV99</accession>
<comment type="subcellular location">
    <subcellularLocation>
        <location evidence="1">Nucleus</location>
    </subcellularLocation>
</comment>
<keyword evidence="6" id="KW-0804">Transcription</keyword>
<evidence type="ECO:0000256" key="3">
    <source>
        <dbReference type="ARBA" id="ARBA00022833"/>
    </source>
</evidence>
<dbReference type="STRING" id="28573.A0A0U1LV99"/>
<evidence type="ECO:0000256" key="8">
    <source>
        <dbReference type="SAM" id="MobiDB-lite"/>
    </source>
</evidence>
<gene>
    <name evidence="9" type="ORF">PISL3812_04344</name>
</gene>
<proteinExistence type="predicted"/>
<evidence type="ECO:0000256" key="2">
    <source>
        <dbReference type="ARBA" id="ARBA00022723"/>
    </source>
</evidence>
<dbReference type="OMA" id="FLQMGFY"/>
<evidence type="ECO:0000256" key="5">
    <source>
        <dbReference type="ARBA" id="ARBA00023125"/>
    </source>
</evidence>
<evidence type="ECO:0000256" key="1">
    <source>
        <dbReference type="ARBA" id="ARBA00004123"/>
    </source>
</evidence>
<evidence type="ECO:0000256" key="7">
    <source>
        <dbReference type="ARBA" id="ARBA00023242"/>
    </source>
</evidence>
<dbReference type="PANTHER" id="PTHR31845:SF34">
    <property type="entry name" value="TRANSCRIPTIONAL ACTIVATOR OF PROTEASES PRTT"/>
    <property type="match status" value="1"/>
</dbReference>
<feature type="region of interest" description="Disordered" evidence="8">
    <location>
        <begin position="1"/>
        <end position="28"/>
    </location>
</feature>
<sequence length="630" mass="70816">MSTSKTIPRPKMIAGPPQRLINNKTKGKRADRLDSRIDALASTWSNDSPRPRATEPIAFKDRHTAPMFMIRDAATDAGVQSPEVFDHLIPSSDVISMGLISLSTAHSLLGLFHMHYGRWVRFPDGISTEILLSRIRHSSLLICSVFLIAVRHTTQTLAERLAPRLFHEAKRLVTESLLVAPQPVEFFQAVLILSLWSTTIGQAPLSVDSWLLTGYALQQAVVSPDFADIFFSGSSPSIGVPQLDNWCLWNHLCLAHLQYCVGTCRQAMLNKKQIDCCSRLVESGRANNYEERMVAEVNLYWIIYEKCCASQIDLAATKLALESWRHEWNQPRSQFLQMGFYFAHLLAYGQSLKSVSEARHRSIIETAVLEMVQCSRSIINIAIETTDDRTRHLTDQIYNIVTFSALTLCRLVHTYESKLRAANYDVKALDELVLQIIEWLGSIGLPCHAANMLAGIVSAQFDKLRPYSRPTIVDTTALESHPVLGHGSPSRDPELQYSDFIGSKVSSKANAALVDKISDTFSVYLCDLWDYLRKHPSDKIKLWKLANLGIRYEESNLGRFCAEPSERTFFSPMDIKGLNSLTPDMTVREIERQLKTIVSDGPKPSTSRFSDEVCQEKTATLSLHLMSPSQ</sequence>
<dbReference type="Proteomes" id="UP000054383">
    <property type="component" value="Unassembled WGS sequence"/>
</dbReference>
<reference evidence="9 10" key="1">
    <citation type="submission" date="2015-04" db="EMBL/GenBank/DDBJ databases">
        <authorList>
            <person name="Syromyatnikov M.Y."/>
            <person name="Popov V.N."/>
        </authorList>
    </citation>
    <scope>NUCLEOTIDE SEQUENCE [LARGE SCALE GENOMIC DNA]</scope>
    <source>
        <strain evidence="9">WF-38-12</strain>
    </source>
</reference>
<dbReference type="AlphaFoldDB" id="A0A0U1LV99"/>
<keyword evidence="2" id="KW-0479">Metal-binding</keyword>
<dbReference type="InterPro" id="IPR051089">
    <property type="entry name" value="prtT"/>
</dbReference>
<dbReference type="PANTHER" id="PTHR31845">
    <property type="entry name" value="FINGER DOMAIN PROTEIN, PUTATIVE-RELATED"/>
    <property type="match status" value="1"/>
</dbReference>
<evidence type="ECO:0000256" key="6">
    <source>
        <dbReference type="ARBA" id="ARBA00023163"/>
    </source>
</evidence>
<evidence type="ECO:0000313" key="9">
    <source>
        <dbReference type="EMBL" id="CRG87327.1"/>
    </source>
</evidence>
<organism evidence="9 10">
    <name type="scientific">Talaromyces islandicus</name>
    <name type="common">Penicillium islandicum</name>
    <dbReference type="NCBI Taxonomy" id="28573"/>
    <lineage>
        <taxon>Eukaryota</taxon>
        <taxon>Fungi</taxon>
        <taxon>Dikarya</taxon>
        <taxon>Ascomycota</taxon>
        <taxon>Pezizomycotina</taxon>
        <taxon>Eurotiomycetes</taxon>
        <taxon>Eurotiomycetidae</taxon>
        <taxon>Eurotiales</taxon>
        <taxon>Trichocomaceae</taxon>
        <taxon>Talaromyces</taxon>
        <taxon>Talaromyces sect. Islandici</taxon>
    </lineage>
</organism>
<keyword evidence="7" id="KW-0539">Nucleus</keyword>
<dbReference type="GO" id="GO:0046872">
    <property type="term" value="F:metal ion binding"/>
    <property type="evidence" value="ECO:0007669"/>
    <property type="project" value="UniProtKB-KW"/>
</dbReference>
<protein>
    <submittedName>
        <fullName evidence="9">Putative transcriptional regulatory protein C1399,05c</fullName>
    </submittedName>
</protein>
<name>A0A0U1LV99_TALIS</name>
<keyword evidence="4" id="KW-0805">Transcription regulation</keyword>